<feature type="compositionally biased region" description="Low complexity" evidence="1">
    <location>
        <begin position="338"/>
        <end position="348"/>
    </location>
</feature>
<gene>
    <name evidence="2" type="ORF">PANT_24c00062</name>
</gene>
<evidence type="ECO:0000313" key="3">
    <source>
        <dbReference type="Proteomes" id="UP000011976"/>
    </source>
</evidence>
<dbReference type="EMBL" id="DF196790">
    <property type="protein sequence ID" value="GAC77123.1"/>
    <property type="molecule type" value="Genomic_DNA"/>
</dbReference>
<evidence type="ECO:0000256" key="1">
    <source>
        <dbReference type="SAM" id="MobiDB-lite"/>
    </source>
</evidence>
<evidence type="ECO:0000313" key="2">
    <source>
        <dbReference type="EMBL" id="GAC77123.1"/>
    </source>
</evidence>
<feature type="region of interest" description="Disordered" evidence="1">
    <location>
        <begin position="1"/>
        <end position="24"/>
    </location>
</feature>
<dbReference type="Proteomes" id="UP000011976">
    <property type="component" value="Unassembled WGS sequence"/>
</dbReference>
<sequence length="391" mass="41862">MASDTPTPVDSPARADRRRVAAGGGAGANPVLVSHACQLAEAACRLSRCAGSAVALSGARQRALHVLLRRSGAADWHARQAGATACNFHGAPAKIPAEMHAAPLAPRLLTRADTAGMPRAARLRMRLGCADAGRPTQINADQRVFFLLPFPSPMPQCHNATMPQCHNATMPQCQNARMPHSSLQMPSLSIIAIPSFAVRQSKSFDGRRGCPLTTSKMGRSDHPRSNTLSLRCRCSLCAPLLRSAPALLRSFDAPLCGIGTATEAERTAFACPPPRPWLLAPHGNTSPFSVLISIHHHPPPSSLHSILFTLPPSSSSLSDVALRAHDDHHHHRPPPIPLARSTTTNNNTDSHSAYHTAQHTTNSYISILVSFVFAASLHFAHPASFHPQHRT</sequence>
<accession>M9MGK8</accession>
<name>M9MGK8_PSEA3</name>
<dbReference type="AlphaFoldDB" id="M9MGK8"/>
<feature type="region of interest" description="Disordered" evidence="1">
    <location>
        <begin position="325"/>
        <end position="353"/>
    </location>
</feature>
<protein>
    <submittedName>
        <fullName evidence="2">Uncharacterized protein</fullName>
    </submittedName>
</protein>
<proteinExistence type="predicted"/>
<reference evidence="3" key="1">
    <citation type="journal article" date="2013" name="Genome Announc.">
        <title>Genome sequence of the basidiomycetous yeast Pseudozyma antarctica T-34, a producer of the glycolipid biosurfactants mannosylerythritol lipids.</title>
        <authorList>
            <person name="Morita T."/>
            <person name="Koike H."/>
            <person name="Koyama Y."/>
            <person name="Hagiwara H."/>
            <person name="Ito E."/>
            <person name="Fukuoka T."/>
            <person name="Imura T."/>
            <person name="Machida M."/>
            <person name="Kitamoto D."/>
        </authorList>
    </citation>
    <scope>NUCLEOTIDE SEQUENCE [LARGE SCALE GENOMIC DNA]</scope>
    <source>
        <strain evidence="3">T-34</strain>
    </source>
</reference>
<organism evidence="2 3">
    <name type="scientific">Pseudozyma antarctica (strain T-34)</name>
    <name type="common">Yeast</name>
    <name type="synonym">Candida antarctica</name>
    <dbReference type="NCBI Taxonomy" id="1151754"/>
    <lineage>
        <taxon>Eukaryota</taxon>
        <taxon>Fungi</taxon>
        <taxon>Dikarya</taxon>
        <taxon>Basidiomycota</taxon>
        <taxon>Ustilaginomycotina</taxon>
        <taxon>Ustilaginomycetes</taxon>
        <taxon>Ustilaginales</taxon>
        <taxon>Ustilaginaceae</taxon>
        <taxon>Moesziomyces</taxon>
    </lineage>
</organism>